<accession>F0RNQ0</accession>
<proteinExistence type="predicted"/>
<dbReference type="EMBL" id="CP002536">
    <property type="protein sequence ID" value="ADY25283.1"/>
    <property type="molecule type" value="Genomic_DNA"/>
</dbReference>
<dbReference type="RefSeq" id="WP_013613892.1">
    <property type="nucleotide sequence ID" value="NC_015161.1"/>
</dbReference>
<dbReference type="KEGG" id="dpt:Deipr_0108"/>
<reference evidence="1 2" key="2">
    <citation type="journal article" date="2012" name="Stand. Genomic Sci.">
        <title>Complete genome sequence of the orange-red pigmented, radioresistant Deinococcus proteolyticus type strain (MRP(T)).</title>
        <authorList>
            <person name="Copeland A."/>
            <person name="Zeytun A."/>
            <person name="Yassawong M."/>
            <person name="Nolan M."/>
            <person name="Lucas S."/>
            <person name="Hammon N."/>
            <person name="Deshpande S."/>
            <person name="Cheng J.F."/>
            <person name="Han C."/>
            <person name="Tapia R."/>
            <person name="Goodwin L.A."/>
            <person name="Pitluck S."/>
            <person name="Mavromatis K."/>
            <person name="Liolios K."/>
            <person name="Pagani I."/>
            <person name="Ivanova N."/>
            <person name="Mikhailova N."/>
            <person name="Pati A."/>
            <person name="Chen A."/>
            <person name="Palaniappan K."/>
            <person name="Land M."/>
            <person name="Hauser L."/>
            <person name="Jeffries C.D."/>
            <person name="Brambilla E.M."/>
            <person name="Rohde M."/>
            <person name="Sikorski J."/>
            <person name="Pukall R."/>
            <person name="Goker M."/>
            <person name="Detter J.C."/>
            <person name="Woyke T."/>
            <person name="Bristow J."/>
            <person name="Eisen J.A."/>
            <person name="Markowitz V."/>
            <person name="Hugenholtz P."/>
            <person name="Kyrpides N.C."/>
            <person name="Klenk H.P."/>
            <person name="Lapidus A."/>
        </authorList>
    </citation>
    <scope>NUCLEOTIDE SEQUENCE [LARGE SCALE GENOMIC DNA]</scope>
    <source>
        <strain evidence="2">ATCC 35074 / DSM 20540 / JCM 6276 / NBRC 101906 / NCIMB 13154 / VKM Ac-1939 / CCM 2703 / MRP</strain>
    </source>
</reference>
<gene>
    <name evidence="1" type="ordered locus">Deipr_0108</name>
</gene>
<dbReference type="STRING" id="693977.Deipr_0108"/>
<dbReference type="Proteomes" id="UP000007718">
    <property type="component" value="Chromosome"/>
</dbReference>
<dbReference type="HOGENOM" id="CLU_2154233_0_0_0"/>
<keyword evidence="2" id="KW-1185">Reference proteome</keyword>
<dbReference type="AlphaFoldDB" id="F0RNQ0"/>
<evidence type="ECO:0000313" key="1">
    <source>
        <dbReference type="EMBL" id="ADY25283.1"/>
    </source>
</evidence>
<dbReference type="OrthoDB" id="67297at2"/>
<organism evidence="1 2">
    <name type="scientific">Deinococcus proteolyticus (strain ATCC 35074 / DSM 20540 / JCM 6276 / NBRC 101906 / NCIMB 13154 / VKM Ac-1939 / CCM 2703 / MRP)</name>
    <dbReference type="NCBI Taxonomy" id="693977"/>
    <lineage>
        <taxon>Bacteria</taxon>
        <taxon>Thermotogati</taxon>
        <taxon>Deinococcota</taxon>
        <taxon>Deinococci</taxon>
        <taxon>Deinococcales</taxon>
        <taxon>Deinococcaceae</taxon>
        <taxon>Deinococcus</taxon>
    </lineage>
</organism>
<evidence type="ECO:0000313" key="2">
    <source>
        <dbReference type="Proteomes" id="UP000007718"/>
    </source>
</evidence>
<reference evidence="2" key="1">
    <citation type="submission" date="2011-02" db="EMBL/GenBank/DDBJ databases">
        <title>The complete sequence of chromosome of Deinococcus proteolyticus DSM 20540.</title>
        <authorList>
            <consortium name="US DOE Joint Genome Institute (JGI-PGF)"/>
            <person name="Lucas S."/>
            <person name="Copeland A."/>
            <person name="Lapidus A."/>
            <person name="Bruce D."/>
            <person name="Goodwin L."/>
            <person name="Pitluck S."/>
            <person name="Kyrpides N."/>
            <person name="Mavromatis K."/>
            <person name="Pagani I."/>
            <person name="Ivanova N."/>
            <person name="Ovchinnikova G."/>
            <person name="Zeytun A."/>
            <person name="Detter J.C."/>
            <person name="Han C."/>
            <person name="Land M."/>
            <person name="Hauser L."/>
            <person name="Markowitz V."/>
            <person name="Cheng J.-F."/>
            <person name="Hugenholtz P."/>
            <person name="Woyke T."/>
            <person name="Wu D."/>
            <person name="Pukall R."/>
            <person name="Steenblock K."/>
            <person name="Brambilla E."/>
            <person name="Klenk H.-P."/>
            <person name="Eisen J.A."/>
        </authorList>
    </citation>
    <scope>NUCLEOTIDE SEQUENCE [LARGE SCALE GENOMIC DNA]</scope>
    <source>
        <strain evidence="2">ATCC 35074 / DSM 20540 / JCM 6276 / NBRC 101906 / NCIMB 13154 / VKM Ac-1939 / CCM 2703 / MRP</strain>
    </source>
</reference>
<sequence>MTFDYGAAIRERIAAEVAEHGEVPPPWAAFPSYGPHSLGWRMGDGELYSAAWTVWSASLDWSEEQRLAYLRRSPAPAEWRETVACFLWNLDVYTDAAELAQAVACAEALGL</sequence>
<dbReference type="eggNOG" id="ENOG50338G3">
    <property type="taxonomic scope" value="Bacteria"/>
</dbReference>
<name>F0RNQ0_DEIPM</name>
<protein>
    <submittedName>
        <fullName evidence="1">Uncharacterized protein</fullName>
    </submittedName>
</protein>